<keyword evidence="5" id="KW-1185">Reference proteome</keyword>
<dbReference type="GO" id="GO:0003677">
    <property type="term" value="F:DNA binding"/>
    <property type="evidence" value="ECO:0007669"/>
    <property type="project" value="UniProtKB-KW"/>
</dbReference>
<dbReference type="SMART" id="SM00448">
    <property type="entry name" value="REC"/>
    <property type="match status" value="1"/>
</dbReference>
<protein>
    <submittedName>
        <fullName evidence="4">Response regulator transcription factor</fullName>
    </submittedName>
</protein>
<gene>
    <name evidence="4" type="ORF">ICT70_07640</name>
</gene>
<accession>A0A8J6QPR0</accession>
<dbReference type="RefSeq" id="WP_191155160.1">
    <property type="nucleotide sequence ID" value="NZ_JACWUN010000007.1"/>
</dbReference>
<dbReference type="SUPFAM" id="SSF46894">
    <property type="entry name" value="C-terminal effector domain of the bipartite response regulators"/>
    <property type="match status" value="1"/>
</dbReference>
<sequence>MPTPLEILIAEDNPKDLEFLEHLFSQWPEQVNVTRAPTGLVALEIGSERKRPLIVSDIQMPELNGVEFARQLWSKQPQARIVFWSQFKDEMYVRSLVKIVPPETVYGYVLKSASKEQISSAIRTVLIDEQCWIAPEVRKVQGRAGHSLTALSDIEYEALLDISLGLTDNLMAQRRYLSRRGIQSRLNSLYNKLGLDQEQFHSEKYGDSFNLRNRAVAVSLARGLVNAFEMEHEEKEFQEWFTRYKRSQKSRQQTT</sequence>
<feature type="domain" description="Response regulatory" evidence="3">
    <location>
        <begin position="6"/>
        <end position="126"/>
    </location>
</feature>
<dbReference type="InterPro" id="IPR011006">
    <property type="entry name" value="CheY-like_superfamily"/>
</dbReference>
<evidence type="ECO:0000256" key="1">
    <source>
        <dbReference type="ARBA" id="ARBA00023125"/>
    </source>
</evidence>
<organism evidence="4 5">
    <name type="scientific">Pelovirga terrestris</name>
    <dbReference type="NCBI Taxonomy" id="2771352"/>
    <lineage>
        <taxon>Bacteria</taxon>
        <taxon>Pseudomonadati</taxon>
        <taxon>Thermodesulfobacteriota</taxon>
        <taxon>Desulfuromonadia</taxon>
        <taxon>Geobacterales</taxon>
        <taxon>Geobacteraceae</taxon>
        <taxon>Pelovirga</taxon>
    </lineage>
</organism>
<comment type="caution">
    <text evidence="4">The sequence shown here is derived from an EMBL/GenBank/DDBJ whole genome shotgun (WGS) entry which is preliminary data.</text>
</comment>
<dbReference type="SUPFAM" id="SSF52172">
    <property type="entry name" value="CheY-like"/>
    <property type="match status" value="1"/>
</dbReference>
<dbReference type="InterPro" id="IPR016032">
    <property type="entry name" value="Sig_transdc_resp-reg_C-effctor"/>
</dbReference>
<evidence type="ECO:0000313" key="5">
    <source>
        <dbReference type="Proteomes" id="UP000632828"/>
    </source>
</evidence>
<dbReference type="Proteomes" id="UP000632828">
    <property type="component" value="Unassembled WGS sequence"/>
</dbReference>
<evidence type="ECO:0000313" key="4">
    <source>
        <dbReference type="EMBL" id="MBD1400541.1"/>
    </source>
</evidence>
<reference evidence="4" key="1">
    <citation type="submission" date="2020-09" db="EMBL/GenBank/DDBJ databases">
        <title>Pelobacter alkaliphilus sp. nov., a novel anaerobic arsenate-reducing bacterium from terrestrial mud volcano.</title>
        <authorList>
            <person name="Khomyakova M.A."/>
            <person name="Merkel A.Y."/>
            <person name="Slobodkin A.I."/>
        </authorList>
    </citation>
    <scope>NUCLEOTIDE SEQUENCE</scope>
    <source>
        <strain evidence="4">M08fum</strain>
    </source>
</reference>
<dbReference type="GO" id="GO:0000160">
    <property type="term" value="P:phosphorelay signal transduction system"/>
    <property type="evidence" value="ECO:0007669"/>
    <property type="project" value="InterPro"/>
</dbReference>
<dbReference type="PROSITE" id="PS50110">
    <property type="entry name" value="RESPONSE_REGULATORY"/>
    <property type="match status" value="1"/>
</dbReference>
<dbReference type="Pfam" id="PF00072">
    <property type="entry name" value="Response_reg"/>
    <property type="match status" value="1"/>
</dbReference>
<dbReference type="CDD" id="cd17535">
    <property type="entry name" value="REC_NarL-like"/>
    <property type="match status" value="1"/>
</dbReference>
<dbReference type="GO" id="GO:0006355">
    <property type="term" value="P:regulation of DNA-templated transcription"/>
    <property type="evidence" value="ECO:0007669"/>
    <property type="project" value="InterPro"/>
</dbReference>
<evidence type="ECO:0000259" key="3">
    <source>
        <dbReference type="PROSITE" id="PS50110"/>
    </source>
</evidence>
<feature type="modified residue" description="4-aspartylphosphate" evidence="2">
    <location>
        <position position="57"/>
    </location>
</feature>
<dbReference type="InterPro" id="IPR058245">
    <property type="entry name" value="NreC/VraR/RcsB-like_REC"/>
</dbReference>
<dbReference type="PANTHER" id="PTHR43214">
    <property type="entry name" value="TWO-COMPONENT RESPONSE REGULATOR"/>
    <property type="match status" value="1"/>
</dbReference>
<dbReference type="InterPro" id="IPR039420">
    <property type="entry name" value="WalR-like"/>
</dbReference>
<keyword evidence="2" id="KW-0597">Phosphoprotein</keyword>
<dbReference type="AlphaFoldDB" id="A0A8J6QPR0"/>
<dbReference type="EMBL" id="JACWUN010000007">
    <property type="protein sequence ID" value="MBD1400541.1"/>
    <property type="molecule type" value="Genomic_DNA"/>
</dbReference>
<dbReference type="InterPro" id="IPR001789">
    <property type="entry name" value="Sig_transdc_resp-reg_receiver"/>
</dbReference>
<keyword evidence="1" id="KW-0238">DNA-binding</keyword>
<evidence type="ECO:0000256" key="2">
    <source>
        <dbReference type="PROSITE-ProRule" id="PRU00169"/>
    </source>
</evidence>
<proteinExistence type="predicted"/>
<name>A0A8J6QPR0_9BACT</name>
<dbReference type="Gene3D" id="3.40.50.2300">
    <property type="match status" value="1"/>
</dbReference>